<evidence type="ECO:0000313" key="3">
    <source>
        <dbReference type="Proteomes" id="UP000190637"/>
    </source>
</evidence>
<reference evidence="2 3" key="1">
    <citation type="submission" date="2017-02" db="EMBL/GenBank/DDBJ databases">
        <authorList>
            <person name="Peterson S.W."/>
        </authorList>
    </citation>
    <scope>NUCLEOTIDE SEQUENCE [LARGE SCALE GENOMIC DNA]</scope>
    <source>
        <strain evidence="2 3">DSM 45154</strain>
    </source>
</reference>
<proteinExistence type="predicted"/>
<keyword evidence="1" id="KW-0812">Transmembrane</keyword>
<dbReference type="STRING" id="1122192.SAMN02745673_04369"/>
<gene>
    <name evidence="2" type="ORF">SAMN02745673_04369</name>
</gene>
<keyword evidence="1" id="KW-0472">Membrane</keyword>
<dbReference type="AlphaFoldDB" id="A0A1T4T359"/>
<protein>
    <recommendedName>
        <fullName evidence="4">DUF3618 domain-containing protein</fullName>
    </recommendedName>
</protein>
<keyword evidence="1" id="KW-1133">Transmembrane helix</keyword>
<dbReference type="OrthoDB" id="3390335at2"/>
<dbReference type="EMBL" id="FUWS01000013">
    <property type="protein sequence ID" value="SKA34739.1"/>
    <property type="molecule type" value="Genomic_DNA"/>
</dbReference>
<dbReference type="InterPro" id="IPR022062">
    <property type="entry name" value="DUF3618"/>
</dbReference>
<evidence type="ECO:0000313" key="2">
    <source>
        <dbReference type="EMBL" id="SKA34739.1"/>
    </source>
</evidence>
<dbReference type="RefSeq" id="WP_078763606.1">
    <property type="nucleotide sequence ID" value="NZ_FUWS01000013.1"/>
</dbReference>
<sequence length="92" mass="9657">MSHTRDDTPDETTLVREEISRTREELGETVEALAAKADVKSRAKESASRVAHTVRSGGGAGGDEVRRVAVALATGVLAAAIVALCTRGRNAR</sequence>
<organism evidence="2 3">
    <name type="scientific">Marinactinospora thermotolerans DSM 45154</name>
    <dbReference type="NCBI Taxonomy" id="1122192"/>
    <lineage>
        <taxon>Bacteria</taxon>
        <taxon>Bacillati</taxon>
        <taxon>Actinomycetota</taxon>
        <taxon>Actinomycetes</taxon>
        <taxon>Streptosporangiales</taxon>
        <taxon>Nocardiopsidaceae</taxon>
        <taxon>Marinactinospora</taxon>
    </lineage>
</organism>
<accession>A0A1T4T359</accession>
<keyword evidence="3" id="KW-1185">Reference proteome</keyword>
<dbReference type="Proteomes" id="UP000190637">
    <property type="component" value="Unassembled WGS sequence"/>
</dbReference>
<dbReference type="Pfam" id="PF12277">
    <property type="entry name" value="DUF3618"/>
    <property type="match status" value="1"/>
</dbReference>
<feature type="transmembrane region" description="Helical" evidence="1">
    <location>
        <begin position="68"/>
        <end position="86"/>
    </location>
</feature>
<evidence type="ECO:0008006" key="4">
    <source>
        <dbReference type="Google" id="ProtNLM"/>
    </source>
</evidence>
<name>A0A1T4T359_9ACTN</name>
<evidence type="ECO:0000256" key="1">
    <source>
        <dbReference type="SAM" id="Phobius"/>
    </source>
</evidence>